<dbReference type="OrthoDB" id="71517at2157"/>
<keyword evidence="2" id="KW-1185">Reference proteome</keyword>
<evidence type="ECO:0000313" key="1">
    <source>
        <dbReference type="EMBL" id="ABC56864.1"/>
    </source>
</evidence>
<dbReference type="Proteomes" id="UP000001931">
    <property type="component" value="Chromosome"/>
</dbReference>
<dbReference type="EMBL" id="CP000102">
    <property type="protein sequence ID" value="ABC56864.1"/>
    <property type="molecule type" value="Genomic_DNA"/>
</dbReference>
<dbReference type="HOGENOM" id="CLU_050666_0_0_2"/>
<gene>
    <name evidence="1" type="ordered locus">Msp_0464</name>
</gene>
<sequence>MWTDDFFELFYSNDTKNIKKAHELKNKNIPNFLYKYKSIDDKGYTFDLLENDLIYLSNVNNLNDLYEGELFFDVQNVFHKNLEPNIITTFLERSKMSIEEKERILNSNNPYLEIMEYIYETEPTINKDIPFEEFNEFNTKMILDILNGIYDDFNNHSKKTVYLTCFSENHDIILMWSYYSDSNKGICIKYNSKDFKNFIIRSCFPIKYEDGYEYTDELSNMEENTFKLLFDPFLRKETVWSHEKEWRILFNKELLLRSAIKIGEKYFLKLPKPSAIYLGKRITTENKRKIFDICKKREISLYQMEKDSRNAKIYENVILKYSEKNWEDELFIVESIKNKACKSLINNYFNYSRSIGY</sequence>
<name>Q2NH39_METST</name>
<organism evidence="1 2">
    <name type="scientific">Methanosphaera stadtmanae (strain ATCC 43021 / DSM 3091 / JCM 11832 / MCB-3)</name>
    <dbReference type="NCBI Taxonomy" id="339860"/>
    <lineage>
        <taxon>Archaea</taxon>
        <taxon>Methanobacteriati</taxon>
        <taxon>Methanobacteriota</taxon>
        <taxon>Methanomada group</taxon>
        <taxon>Methanobacteria</taxon>
        <taxon>Methanobacteriales</taxon>
        <taxon>Methanobacteriaceae</taxon>
        <taxon>Methanosphaera</taxon>
    </lineage>
</organism>
<protein>
    <recommendedName>
        <fullName evidence="3">DUF2971 domain-containing protein</fullName>
    </recommendedName>
</protein>
<evidence type="ECO:0000313" key="2">
    <source>
        <dbReference type="Proteomes" id="UP000001931"/>
    </source>
</evidence>
<dbReference type="InterPro" id="IPR021352">
    <property type="entry name" value="DUF2971"/>
</dbReference>
<evidence type="ECO:0008006" key="3">
    <source>
        <dbReference type="Google" id="ProtNLM"/>
    </source>
</evidence>
<dbReference type="eggNOG" id="arCOG11374">
    <property type="taxonomic scope" value="Archaea"/>
</dbReference>
<dbReference type="AlphaFoldDB" id="Q2NH39"/>
<dbReference type="Pfam" id="PF11185">
    <property type="entry name" value="DUF2971"/>
    <property type="match status" value="1"/>
</dbReference>
<dbReference type="GeneID" id="3855115"/>
<dbReference type="STRING" id="339860.Msp_0464"/>
<accession>Q2NH39</accession>
<reference evidence="1 2" key="1">
    <citation type="journal article" date="2006" name="J. Bacteriol.">
        <title>The genome sequence of Methanosphaera stadtmanae reveals why this human intestinal archaeon is restricted to methanol and H2 for methane formation and ATP synthesis.</title>
        <authorList>
            <person name="Fricke W.F."/>
            <person name="Seedorf H."/>
            <person name="Henne A."/>
            <person name="Kruer M."/>
            <person name="Liesegang H."/>
            <person name="Hedderich R."/>
            <person name="Gottschalk G."/>
            <person name="Thauer R.K."/>
        </authorList>
    </citation>
    <scope>NUCLEOTIDE SEQUENCE [LARGE SCALE GENOMIC DNA]</scope>
    <source>
        <strain evidence="2">ATCC 43021 / DSM 3091 / JCM 11832 / MCB-3</strain>
    </source>
</reference>
<dbReference type="RefSeq" id="WP_011406064.1">
    <property type="nucleotide sequence ID" value="NC_007681.1"/>
</dbReference>
<proteinExistence type="predicted"/>
<dbReference type="KEGG" id="mst:Msp_0464"/>